<reference evidence="1" key="1">
    <citation type="submission" date="2023-10" db="EMBL/GenBank/DDBJ databases">
        <authorList>
            <person name="Chen Y."/>
            <person name="Shah S."/>
            <person name="Dougan E. K."/>
            <person name="Thang M."/>
            <person name="Chan C."/>
        </authorList>
    </citation>
    <scope>NUCLEOTIDE SEQUENCE [LARGE SCALE GENOMIC DNA]</scope>
</reference>
<keyword evidence="2" id="KW-1185">Reference proteome</keyword>
<dbReference type="EMBL" id="CAUYUJ010021207">
    <property type="protein sequence ID" value="CAK0903337.1"/>
    <property type="molecule type" value="Genomic_DNA"/>
</dbReference>
<accession>A0ABN9XX96</accession>
<gene>
    <name evidence="1" type="ORF">PCOR1329_LOCUS79678</name>
</gene>
<evidence type="ECO:0000313" key="2">
    <source>
        <dbReference type="Proteomes" id="UP001189429"/>
    </source>
</evidence>
<name>A0ABN9XX96_9DINO</name>
<comment type="caution">
    <text evidence="1">The sequence shown here is derived from an EMBL/GenBank/DDBJ whole genome shotgun (WGS) entry which is preliminary data.</text>
</comment>
<evidence type="ECO:0000313" key="1">
    <source>
        <dbReference type="EMBL" id="CAK0903337.1"/>
    </source>
</evidence>
<organism evidence="1 2">
    <name type="scientific">Prorocentrum cordatum</name>
    <dbReference type="NCBI Taxonomy" id="2364126"/>
    <lineage>
        <taxon>Eukaryota</taxon>
        <taxon>Sar</taxon>
        <taxon>Alveolata</taxon>
        <taxon>Dinophyceae</taxon>
        <taxon>Prorocentrales</taxon>
        <taxon>Prorocentraceae</taxon>
        <taxon>Prorocentrum</taxon>
    </lineage>
</organism>
<sequence length="143" mass="15936">MGAQVERRMGAVENRQAKMETHVSRMEERIQQVEATLGIMAQDKPHIQIDTGFNREPNRTIIVARCKSMVQKQQIGSAIEEWVAAPNLPSSSYDIVGEPAAKRLDIQFGGTSALAARRATQALMCLNRGPNDWRRFKVSDVDG</sequence>
<proteinExistence type="predicted"/>
<protein>
    <submittedName>
        <fullName evidence="1">Uncharacterized protein</fullName>
    </submittedName>
</protein>
<dbReference type="Proteomes" id="UP001189429">
    <property type="component" value="Unassembled WGS sequence"/>
</dbReference>